<feature type="transmembrane region" description="Helical" evidence="3">
    <location>
        <begin position="303"/>
        <end position="322"/>
    </location>
</feature>
<dbReference type="InterPro" id="IPR011701">
    <property type="entry name" value="MFS"/>
</dbReference>
<comment type="similarity">
    <text evidence="1">Belongs to the unc-93 family.</text>
</comment>
<feature type="transmembrane region" description="Helical" evidence="3">
    <location>
        <begin position="358"/>
        <end position="377"/>
    </location>
</feature>
<proteinExistence type="inferred from homology"/>
<feature type="transmembrane region" description="Helical" evidence="3">
    <location>
        <begin position="268"/>
        <end position="291"/>
    </location>
</feature>
<dbReference type="GO" id="GO:0022857">
    <property type="term" value="F:transmembrane transporter activity"/>
    <property type="evidence" value="ECO:0007669"/>
    <property type="project" value="InterPro"/>
</dbReference>
<dbReference type="AlphaFoldDB" id="A0A9W7BHC4"/>
<dbReference type="InterPro" id="IPR036259">
    <property type="entry name" value="MFS_trans_sf"/>
</dbReference>
<feature type="transmembrane region" description="Helical" evidence="3">
    <location>
        <begin position="75"/>
        <end position="93"/>
    </location>
</feature>
<reference evidence="5" key="1">
    <citation type="journal article" date="2023" name="Commun. Biol.">
        <title>Genome analysis of Parmales, the sister group of diatoms, reveals the evolutionary specialization of diatoms from phago-mixotrophs to photoautotrophs.</title>
        <authorList>
            <person name="Ban H."/>
            <person name="Sato S."/>
            <person name="Yoshikawa S."/>
            <person name="Yamada K."/>
            <person name="Nakamura Y."/>
            <person name="Ichinomiya M."/>
            <person name="Sato N."/>
            <person name="Blanc-Mathieu R."/>
            <person name="Endo H."/>
            <person name="Kuwata A."/>
            <person name="Ogata H."/>
        </authorList>
    </citation>
    <scope>NUCLEOTIDE SEQUENCE [LARGE SCALE GENOMIC DNA]</scope>
</reference>
<protein>
    <submittedName>
        <fullName evidence="4">Uncharacterized protein</fullName>
    </submittedName>
</protein>
<dbReference type="PANTHER" id="PTHR19444">
    <property type="entry name" value="UNC-93 RELATED"/>
    <property type="match status" value="1"/>
</dbReference>
<feature type="compositionally biased region" description="Low complexity" evidence="2">
    <location>
        <begin position="11"/>
        <end position="24"/>
    </location>
</feature>
<evidence type="ECO:0000313" key="4">
    <source>
        <dbReference type="EMBL" id="GMH86889.1"/>
    </source>
</evidence>
<feature type="transmembrane region" description="Helical" evidence="3">
    <location>
        <begin position="205"/>
        <end position="227"/>
    </location>
</feature>
<gene>
    <name evidence="4" type="ORF">TL16_g10684</name>
</gene>
<evidence type="ECO:0000256" key="3">
    <source>
        <dbReference type="SAM" id="Phobius"/>
    </source>
</evidence>
<evidence type="ECO:0000256" key="2">
    <source>
        <dbReference type="SAM" id="MobiDB-lite"/>
    </source>
</evidence>
<feature type="transmembrane region" description="Helical" evidence="3">
    <location>
        <begin position="439"/>
        <end position="458"/>
    </location>
</feature>
<comment type="caution">
    <text evidence="4">The sequence shown here is derived from an EMBL/GenBank/DDBJ whole genome shotgun (WGS) entry which is preliminary data.</text>
</comment>
<dbReference type="Gene3D" id="1.20.1250.20">
    <property type="entry name" value="MFS general substrate transporter like domains"/>
    <property type="match status" value="2"/>
</dbReference>
<feature type="transmembrane region" description="Helical" evidence="3">
    <location>
        <begin position="128"/>
        <end position="152"/>
    </location>
</feature>
<name>A0A9W7BHC4_9STRA</name>
<keyword evidence="3" id="KW-1133">Transmembrane helix</keyword>
<dbReference type="Proteomes" id="UP001162640">
    <property type="component" value="Unassembled WGS sequence"/>
</dbReference>
<feature type="transmembrane region" description="Helical" evidence="3">
    <location>
        <begin position="173"/>
        <end position="193"/>
    </location>
</feature>
<evidence type="ECO:0000313" key="5">
    <source>
        <dbReference type="Proteomes" id="UP001162640"/>
    </source>
</evidence>
<accession>A0A9W7BHC4</accession>
<dbReference type="SUPFAM" id="SSF103473">
    <property type="entry name" value="MFS general substrate transporter"/>
    <property type="match status" value="1"/>
</dbReference>
<dbReference type="PANTHER" id="PTHR19444:SF13">
    <property type="entry name" value="PROTEIN UNC-93 HOMOLOG A"/>
    <property type="match status" value="1"/>
</dbReference>
<feature type="transmembrane region" description="Helical" evidence="3">
    <location>
        <begin position="100"/>
        <end position="122"/>
    </location>
</feature>
<organism evidence="4 5">
    <name type="scientific">Triparma laevis f. inornata</name>
    <dbReference type="NCBI Taxonomy" id="1714386"/>
    <lineage>
        <taxon>Eukaryota</taxon>
        <taxon>Sar</taxon>
        <taxon>Stramenopiles</taxon>
        <taxon>Ochrophyta</taxon>
        <taxon>Bolidophyceae</taxon>
        <taxon>Parmales</taxon>
        <taxon>Triparmaceae</taxon>
        <taxon>Triparma</taxon>
    </lineage>
</organism>
<keyword evidence="3" id="KW-0812">Transmembrane</keyword>
<feature type="transmembrane region" description="Helical" evidence="3">
    <location>
        <begin position="34"/>
        <end position="55"/>
    </location>
</feature>
<evidence type="ECO:0000256" key="1">
    <source>
        <dbReference type="ARBA" id="ARBA00009172"/>
    </source>
</evidence>
<dbReference type="Pfam" id="PF07690">
    <property type="entry name" value="MFS_1"/>
    <property type="match status" value="1"/>
</dbReference>
<dbReference type="EMBL" id="BLQM01000384">
    <property type="protein sequence ID" value="GMH86889.1"/>
    <property type="molecule type" value="Genomic_DNA"/>
</dbReference>
<sequence>MGNSRQPLLNPSPYSRSSSNSFPSKSPSQIVRSFILMSICFSANHGAVTACLGLASSRLGSLTYLDADLGTWQNGTLYTFYTMSAVFGATYVVDRLGSRNGIFAGVSIYCVYVCCFLLASLVSDEAKWPVALIGAAIGGIGGGFLWTAQGAYFGKTAAAYAAAADIPREDATAYLGGLFAFFYLSEEVALKLLSTLITQVLELDWLVVFISYSAIAFLSAMGMLFVYKFPEEEKKEDDKKDFCFKVTAATRLLTSDAKMPMMIPMNAVFGFAAAFLNSYVTGQVIHFATTAPGADPENGLDNYVGTFTAIPAAVAAVLSLVLGRVARKTGKGPILIGGALSFAALASVFLIRPGVDDWGWAPLITVFVLMGMGRATFESTLRATFADFFSNNLPGAFANIILQSGLSSAFAFFAFPHITCEDESNYCVEYKGDGGLHNVLALELIVIVTAVLAILGYLRASAIRSREIEEEKGNENLVEKV</sequence>
<feature type="transmembrane region" description="Helical" evidence="3">
    <location>
        <begin position="334"/>
        <end position="352"/>
    </location>
</feature>
<keyword evidence="3" id="KW-0472">Membrane</keyword>
<feature type="transmembrane region" description="Helical" evidence="3">
    <location>
        <begin position="397"/>
        <end position="419"/>
    </location>
</feature>
<dbReference type="InterPro" id="IPR051951">
    <property type="entry name" value="UNC-93_regulatory"/>
</dbReference>
<feature type="region of interest" description="Disordered" evidence="2">
    <location>
        <begin position="1"/>
        <end position="24"/>
    </location>
</feature>